<feature type="domain" description="Glycerol-3-phosphate dehydrogenase NAD-dependent C-terminal" evidence="23">
    <location>
        <begin position="264"/>
        <end position="410"/>
    </location>
</feature>
<feature type="domain" description="Glycogen debranching enzyme C-terminal" evidence="22">
    <location>
        <begin position="1500"/>
        <end position="1958"/>
    </location>
</feature>
<organism evidence="27 28">
    <name type="scientific">Aspergillus mulundensis</name>
    <dbReference type="NCBI Taxonomy" id="1810919"/>
    <lineage>
        <taxon>Eukaryota</taxon>
        <taxon>Fungi</taxon>
        <taxon>Dikarya</taxon>
        <taxon>Ascomycota</taxon>
        <taxon>Pezizomycotina</taxon>
        <taxon>Eurotiomycetes</taxon>
        <taxon>Eurotiomycetidae</taxon>
        <taxon>Eurotiales</taxon>
        <taxon>Aspergillaceae</taxon>
        <taxon>Aspergillus</taxon>
        <taxon>Aspergillus subgen. Nidulantes</taxon>
    </lineage>
</organism>
<sequence>MGSLGPYKQKHKVTVVGSGNWGTAIAKIVAENTASNPAIFEKDVQMWVFEEKVEIPKDSKHYDSASPLCQGPQNLTDIINQTHENIKYLPEIALPENLIANPSLVDAVQDSTILVFNLPHQFIINICEQIKGKIVPYARGVSCIKGVDVNEEGVHLFSETIGKILGIYCGALSGANIANEVAQEKWSESSIGYDPPHFDSKAPSPNRSPSASTDNILHFEHKDVSGQLSRVKLQALPSEFPPIDHTLLKSLFHRPYFHIGVVSDVAGVSLGGALKNVVAVAAGWIVGKGWGDNAKSAIMRVGLLEMVKFGEQFFGATINTRTFTEESAGVADLITSCSGGRNFRCAKLSIERNQPIEKIEETELNGQKLQGTLTAIEVNSFLKKQGLEDEFPLFTAVYRVLQGTMSVDEIPSFIERVNIESRYNLTELCISEMPGETFYLLPLNDDGSPDVPGGYIYLPPPDDPKYSLRFLIEGSSSICKDGTLWINIPEKGQSFDRRSFRAFKLSPDFSKNIQIDVPVTYPGSFAYYVTYSPLPEFTVTSSAPSEPARTPTHYIDVSPRLSLGGQGIPLNALSIFSVNSKFMGKYPEDWDRYLSSISRRKYNMVHFTPLMKRGASNSPYSIFDQLQFDDVAFPNGEKDVQRLVEDMEGKHSLLSLADVVWNHTANNSKWLEEHPEAGYSVETAPWLEAALELDTALLKFGEELQSRGLPTDITTVDDLALVMNEVKTRVIEDLRLWEYYVIDVKSNAKTIINQWQVTKQVNSKSEKWALDLESYEKWSLKDQTSLIRQKGIPTVSQILGRYGRKVDTQLGVALVTALFGKFDSTSSDLAYVENALRKLLDVVNVPLYEEYNSDLSEIMNQLSNRIKYLRMDDHGPKLGPVTKENPLIESYFTRLPLNDVTKKHNPKALALANNGWIWNADAMRDNAGPDSRAYLRREVIVWGDCVKLRYGSGPDDSPFLWDFMTRYTRLMAKYFSGFRIDNCHSTPLVVAEYLIDEARKVRPDLAIFAELFTGSEEADYIFVKRLGINALIREAMQAWSTGELSRLVHRHGGHPIGSFELDLAAPGLDFSKSRANGSETEVIRSIRPIPVPALFMDCTHDNEMPAQKRTATDTLPNAALVAMCDSAIGSVMGYDEIYPRIVDLVHETRLYSFSELPESPTIDELADLEGICGLKRLLNELHTVMGQEGYAETFIHHDGEYITVHRVHPQTRKGIFLIAHTAFPGQDSGAILAPTHLAATQVKPIGTWRLKVQEGSSDKECALSDETYLQGLSSEVLKFEGTKVEETSGDTIISVLDSFVPGSIALFETSIPSLEHAAELSNDGMTEGAAEAFSELNLIDLNFVLYRCEAEERDSSGGQDGVYNIPNHGPLVYAGLQGWWSILEGIIRYNELGHPLCDHLRQGQWALDYIVNRLTKATENPQYAALKLPAQWLKAKFQAVRGLPSFLLPRYFAIIVQTAYVSAWNRGIQLLGDDVRVGQVFIQQLAMVSVQQTGFVNSASLWPEKLVPSLAAGLPHFATDWARCWGRDVFISLRGLLLCTGRFIDAKEHILAFASVLKHGMIPNLLGSGKLPRYNSRDSIWFLLQAIQDYTKMAPDGLELLNDKTPRRFLPYDDTWFPFDDPKAYSQSLTIVDVIQEVLQRHAQGISFREYNAGPELDVQMKSEGFQIEISVDWGTGLIFGGSQHNCGTWQDKMGESDKAGNKGVPGTPRDGAAIEITGLVYSALKWVTSLNEQGLYPYDKVDIGNGKSITFKEWAAKIKAHFERCYYIPLDPNEDDQYDVDPKIVNRRGIYKDLYKSGKPYEDYQLRANFPIAMVVSPELFEPSKALGALALADSMLAGPLGMATLDPSDLNYRPDYINSEDSTDFATSKGRNYHQGPEWVWLRGYFLRALLYFDLARRKTADERTEAFQQVTRRLAGCKKALRESPWKGLTELTNKNGNHCADSSPTQSWSAGCLLDLYYDASRYST</sequence>
<dbReference type="InterPro" id="IPR017853">
    <property type="entry name" value="GH"/>
</dbReference>
<dbReference type="GO" id="GO:0005980">
    <property type="term" value="P:glycogen catabolic process"/>
    <property type="evidence" value="ECO:0007669"/>
    <property type="project" value="InterPro"/>
</dbReference>
<dbReference type="FunFam" id="3.40.50.720:FF:000294">
    <property type="entry name" value="Glycerol-3-phosphate dehydrogenase [NAD(+)]"/>
    <property type="match status" value="1"/>
</dbReference>
<evidence type="ECO:0000256" key="15">
    <source>
        <dbReference type="ARBA" id="ARBA00025780"/>
    </source>
</evidence>
<evidence type="ECO:0000259" key="23">
    <source>
        <dbReference type="Pfam" id="PF07479"/>
    </source>
</evidence>
<feature type="domain" description="Glycerol-3-phosphate dehydrogenase NAD-dependent N-terminal" evidence="21">
    <location>
        <begin position="12"/>
        <end position="195"/>
    </location>
</feature>
<evidence type="ECO:0000256" key="9">
    <source>
        <dbReference type="ARBA" id="ARBA00022801"/>
    </source>
</evidence>
<dbReference type="Pfam" id="PF14701">
    <property type="entry name" value="hDGE_amylase"/>
    <property type="match status" value="1"/>
</dbReference>
<dbReference type="Gene3D" id="3.20.20.80">
    <property type="entry name" value="Glycosidases"/>
    <property type="match status" value="2"/>
</dbReference>
<comment type="similarity">
    <text evidence="5 18">Belongs to the NAD-dependent glycerol-3-phosphate dehydrogenase family.</text>
</comment>
<evidence type="ECO:0000256" key="6">
    <source>
        <dbReference type="ARBA" id="ARBA00022490"/>
    </source>
</evidence>
<dbReference type="InterPro" id="IPR032788">
    <property type="entry name" value="AGL_central"/>
</dbReference>
<evidence type="ECO:0000259" key="25">
    <source>
        <dbReference type="Pfam" id="PF14701"/>
    </source>
</evidence>
<proteinExistence type="inferred from homology"/>
<feature type="region of interest" description="Disordered" evidence="20">
    <location>
        <begin position="194"/>
        <end position="213"/>
    </location>
</feature>
<evidence type="ECO:0000256" key="18">
    <source>
        <dbReference type="RuleBase" id="RU000437"/>
    </source>
</evidence>
<name>A0A3D8R9K3_9EURO</name>
<dbReference type="InterPro" id="IPR010401">
    <property type="entry name" value="AGL/Gdb1"/>
</dbReference>
<evidence type="ECO:0000256" key="13">
    <source>
        <dbReference type="ARBA" id="ARBA00023268"/>
    </source>
</evidence>
<dbReference type="FunFam" id="1.50.10.10:FF:000039">
    <property type="entry name" value="Glycogen debranching enzyme Gdb1, putative"/>
    <property type="match status" value="1"/>
</dbReference>
<dbReference type="GO" id="GO:0141152">
    <property type="term" value="F:glycerol-3-phosphate dehydrogenase (NAD+) activity"/>
    <property type="evidence" value="ECO:0007669"/>
    <property type="project" value="UniProtKB-UniRule"/>
</dbReference>
<keyword evidence="12" id="KW-0320">Glycogen biosynthesis</keyword>
<accession>A0A3D8R9K3</accession>
<keyword evidence="28" id="KW-1185">Reference proteome</keyword>
<comment type="catalytic activity">
    <reaction evidence="1">
        <text>Transfers a segment of a (1-&gt;4)-alpha-D-glucan to a new position in an acceptor, which may be glucose or a (1-&gt;4)-alpha-D-glucan.</text>
        <dbReference type="EC" id="2.4.1.25"/>
    </reaction>
</comment>
<dbReference type="FunFam" id="3.20.20.80:FF:000333">
    <property type="entry name" value="Glycogen debranching enzyme Gdb1, putative (AFU_orthologue AFUA_1G02140)"/>
    <property type="match status" value="1"/>
</dbReference>
<keyword evidence="9" id="KW-0378">Hydrolase</keyword>
<evidence type="ECO:0000313" key="27">
    <source>
        <dbReference type="EMBL" id="RDW70729.1"/>
    </source>
</evidence>
<evidence type="ECO:0000256" key="10">
    <source>
        <dbReference type="ARBA" id="ARBA00023002"/>
    </source>
</evidence>
<evidence type="ECO:0000259" key="26">
    <source>
        <dbReference type="Pfam" id="PF14702"/>
    </source>
</evidence>
<dbReference type="Pfam" id="PF07479">
    <property type="entry name" value="NAD_Gly3P_dh_C"/>
    <property type="match status" value="1"/>
</dbReference>
<dbReference type="NCBIfam" id="TIGR01531">
    <property type="entry name" value="glyc_debranch"/>
    <property type="match status" value="1"/>
</dbReference>
<evidence type="ECO:0000259" key="24">
    <source>
        <dbReference type="Pfam" id="PF14699"/>
    </source>
</evidence>
<dbReference type="GO" id="GO:0004134">
    <property type="term" value="F:4-alpha-glucanotransferase activity"/>
    <property type="evidence" value="ECO:0007669"/>
    <property type="project" value="UniProtKB-EC"/>
</dbReference>
<dbReference type="SUPFAM" id="SSF51735">
    <property type="entry name" value="NAD(P)-binding Rossmann-fold domains"/>
    <property type="match status" value="1"/>
</dbReference>
<dbReference type="PRINTS" id="PR00077">
    <property type="entry name" value="GPDHDRGNASE"/>
</dbReference>
<comment type="function">
    <text evidence="3">Multifunctional enzyme acting as 1,4-alpha-D-glucan:1,4-alpha-D-glucan 4-alpha-D-glycosyltransferase and amylo-1,6-glucosidase in glycogen degradation.</text>
</comment>
<evidence type="ECO:0000256" key="5">
    <source>
        <dbReference type="ARBA" id="ARBA00011009"/>
    </source>
</evidence>
<dbReference type="InterPro" id="IPR013328">
    <property type="entry name" value="6PGD_dom2"/>
</dbReference>
<evidence type="ECO:0000256" key="11">
    <source>
        <dbReference type="ARBA" id="ARBA00023027"/>
    </source>
</evidence>
<dbReference type="Pfam" id="PF14702">
    <property type="entry name" value="hGDE_central"/>
    <property type="match status" value="1"/>
</dbReference>
<evidence type="ECO:0000256" key="20">
    <source>
        <dbReference type="SAM" id="MobiDB-lite"/>
    </source>
</evidence>
<evidence type="ECO:0000256" key="16">
    <source>
        <dbReference type="ARBA" id="ARBA00048683"/>
    </source>
</evidence>
<comment type="catalytic activity">
    <reaction evidence="2">
        <text>Hydrolysis of (1-&gt;6)-alpha-D-glucosidic branch linkages in glycogen phosphorylase limit dextrin.</text>
        <dbReference type="EC" id="3.2.1.33"/>
    </reaction>
</comment>
<feature type="domain" description="Glycogen debranching enzyme glucanotransferase" evidence="25">
    <location>
        <begin position="568"/>
        <end position="1005"/>
    </location>
</feature>
<comment type="caution">
    <text evidence="27">The sequence shown here is derived from an EMBL/GenBank/DDBJ whole genome shotgun (WGS) entry which is preliminary data.</text>
</comment>
<dbReference type="Pfam" id="PF06202">
    <property type="entry name" value="GDE_C"/>
    <property type="match status" value="1"/>
</dbReference>
<keyword evidence="14" id="KW-0326">Glycosidase</keyword>
<evidence type="ECO:0000256" key="3">
    <source>
        <dbReference type="ARBA" id="ARBA00003530"/>
    </source>
</evidence>
<evidence type="ECO:0000256" key="19">
    <source>
        <dbReference type="RuleBase" id="RU361243"/>
    </source>
</evidence>
<dbReference type="Gene3D" id="1.50.10.10">
    <property type="match status" value="1"/>
</dbReference>
<reference evidence="27 28" key="1">
    <citation type="journal article" date="2018" name="IMA Fungus">
        <title>IMA Genome-F 9: Draft genome sequence of Annulohypoxylon stygium, Aspergillus mulundensis, Berkeleyomyces basicola (syn. Thielaviopsis basicola), Ceratocystis smalleyi, two Cercospora beticola strains, Coleophoma cylindrospora, Fusarium fracticaudum, Phialophora cf. hyalina, and Morchella septimelata.</title>
        <authorList>
            <person name="Wingfield B.D."/>
            <person name="Bills G.F."/>
            <person name="Dong Y."/>
            <person name="Huang W."/>
            <person name="Nel W.J."/>
            <person name="Swalarsk-Parry B.S."/>
            <person name="Vaghefi N."/>
            <person name="Wilken P.M."/>
            <person name="An Z."/>
            <person name="de Beer Z.W."/>
            <person name="De Vos L."/>
            <person name="Chen L."/>
            <person name="Duong T.A."/>
            <person name="Gao Y."/>
            <person name="Hammerbacher A."/>
            <person name="Kikkert J.R."/>
            <person name="Li Y."/>
            <person name="Li H."/>
            <person name="Li K."/>
            <person name="Li Q."/>
            <person name="Liu X."/>
            <person name="Ma X."/>
            <person name="Naidoo K."/>
            <person name="Pethybridge S.J."/>
            <person name="Sun J."/>
            <person name="Steenkamp E.T."/>
            <person name="van der Nest M.A."/>
            <person name="van Wyk S."/>
            <person name="Wingfield M.J."/>
            <person name="Xiong C."/>
            <person name="Yue Q."/>
            <person name="Zhang X."/>
        </authorList>
    </citation>
    <scope>NUCLEOTIDE SEQUENCE [LARGE SCALE GENOMIC DNA]</scope>
    <source>
        <strain evidence="27 28">DSM 5745</strain>
    </source>
</reference>
<dbReference type="InterPro" id="IPR008928">
    <property type="entry name" value="6-hairpin_glycosidase_sf"/>
</dbReference>
<comment type="similarity">
    <text evidence="15">Belongs to the glycogen debranching enzyme family.</text>
</comment>
<evidence type="ECO:0000256" key="12">
    <source>
        <dbReference type="ARBA" id="ARBA00023056"/>
    </source>
</evidence>
<evidence type="ECO:0000256" key="1">
    <source>
        <dbReference type="ARBA" id="ARBA00000439"/>
    </source>
</evidence>
<dbReference type="Gene3D" id="3.40.50.720">
    <property type="entry name" value="NAD(P)-binding Rossmann-like Domain"/>
    <property type="match status" value="1"/>
</dbReference>
<dbReference type="SUPFAM" id="SSF51445">
    <property type="entry name" value="(Trans)glycosidases"/>
    <property type="match status" value="1"/>
</dbReference>
<dbReference type="EMBL" id="PVWQ01000010">
    <property type="protein sequence ID" value="RDW70729.1"/>
    <property type="molecule type" value="Genomic_DNA"/>
</dbReference>
<feature type="domain" description="Eukaryotic glycogen debranching enzyme N-terminal" evidence="24">
    <location>
        <begin position="468"/>
        <end position="563"/>
    </location>
</feature>
<keyword evidence="7" id="KW-0328">Glycosyltransferase</keyword>
<dbReference type="RefSeq" id="XP_026601260.1">
    <property type="nucleotide sequence ID" value="XM_026750256.1"/>
</dbReference>
<dbReference type="Proteomes" id="UP000256690">
    <property type="component" value="Unassembled WGS sequence"/>
</dbReference>
<dbReference type="OrthoDB" id="10248904at2759"/>
<dbReference type="GO" id="GO:0046168">
    <property type="term" value="P:glycerol-3-phosphate catabolic process"/>
    <property type="evidence" value="ECO:0007669"/>
    <property type="project" value="UniProtKB-UniRule"/>
</dbReference>
<gene>
    <name evidence="27" type="ORF">DSM5745_08240</name>
</gene>
<dbReference type="InterPro" id="IPR006109">
    <property type="entry name" value="G3P_DH_NAD-dep_C"/>
</dbReference>
<dbReference type="CDD" id="cd11327">
    <property type="entry name" value="AmyAc_Glg_debranch_2"/>
    <property type="match status" value="1"/>
</dbReference>
<dbReference type="GO" id="GO:0004135">
    <property type="term" value="F:amylo-alpha-1,6-glucosidase activity"/>
    <property type="evidence" value="ECO:0007669"/>
    <property type="project" value="UniProtKB-EC"/>
</dbReference>
<dbReference type="SUPFAM" id="SSF48208">
    <property type="entry name" value="Six-hairpin glycosidases"/>
    <property type="match status" value="1"/>
</dbReference>
<evidence type="ECO:0000256" key="14">
    <source>
        <dbReference type="ARBA" id="ARBA00023295"/>
    </source>
</evidence>
<dbReference type="STRING" id="1810919.A0A3D8R9K3"/>
<protein>
    <recommendedName>
        <fullName evidence="17 19">Glycerol-3-phosphate dehydrogenase [NAD(+)]</fullName>
        <ecNumber evidence="19">1.1.1.8</ecNumber>
    </recommendedName>
</protein>
<evidence type="ECO:0000313" key="28">
    <source>
        <dbReference type="Proteomes" id="UP000256690"/>
    </source>
</evidence>
<keyword evidence="11 18" id="KW-0520">NAD</keyword>
<dbReference type="InterPro" id="IPR032790">
    <property type="entry name" value="GDE_C"/>
</dbReference>
<evidence type="ECO:0000256" key="17">
    <source>
        <dbReference type="ARBA" id="ARBA00072861"/>
    </source>
</evidence>
<dbReference type="InterPro" id="IPR006168">
    <property type="entry name" value="G3P_DH_NAD-dep"/>
</dbReference>
<dbReference type="Pfam" id="PF14699">
    <property type="entry name" value="hGDE_N"/>
    <property type="match status" value="1"/>
</dbReference>
<dbReference type="InterPro" id="IPR032792">
    <property type="entry name" value="AGL_glucanoTrfase"/>
</dbReference>
<evidence type="ECO:0000256" key="8">
    <source>
        <dbReference type="ARBA" id="ARBA00022679"/>
    </source>
</evidence>
<dbReference type="GO" id="GO:0005737">
    <property type="term" value="C:cytoplasm"/>
    <property type="evidence" value="ECO:0007669"/>
    <property type="project" value="UniProtKB-SubCell"/>
</dbReference>
<dbReference type="PANTHER" id="PTHR10569">
    <property type="entry name" value="GLYCOGEN DEBRANCHING ENZYME"/>
    <property type="match status" value="1"/>
</dbReference>
<dbReference type="EC" id="1.1.1.8" evidence="19"/>
<keyword evidence="8" id="KW-0808">Transferase</keyword>
<dbReference type="PANTHER" id="PTHR10569:SF2">
    <property type="entry name" value="GLYCOGEN DEBRANCHING ENZYME"/>
    <property type="match status" value="1"/>
</dbReference>
<keyword evidence="6" id="KW-0963">Cytoplasm</keyword>
<dbReference type="Gene3D" id="1.10.1040.10">
    <property type="entry name" value="N-(1-d-carboxylethyl)-l-norvaline Dehydrogenase, domain 2"/>
    <property type="match status" value="1"/>
</dbReference>
<dbReference type="FunFam" id="1.10.1040.10:FF:000004">
    <property type="entry name" value="Glycerol-3-phosphate dehydrogenase [NAD(+)]"/>
    <property type="match status" value="1"/>
</dbReference>
<dbReference type="InterPro" id="IPR006421">
    <property type="entry name" value="Glycogen_debranch_met"/>
</dbReference>
<evidence type="ECO:0000259" key="21">
    <source>
        <dbReference type="Pfam" id="PF01210"/>
    </source>
</evidence>
<evidence type="ECO:0000256" key="7">
    <source>
        <dbReference type="ARBA" id="ARBA00022676"/>
    </source>
</evidence>
<evidence type="ECO:0000256" key="4">
    <source>
        <dbReference type="ARBA" id="ARBA00004496"/>
    </source>
</evidence>
<dbReference type="FunFam" id="3.20.20.80:FF:000242">
    <property type="entry name" value="Glycogen debranching enzyme Gdb1, putative"/>
    <property type="match status" value="1"/>
</dbReference>
<dbReference type="GeneID" id="38118610"/>
<comment type="catalytic activity">
    <reaction evidence="16 19">
        <text>sn-glycerol 3-phosphate + NAD(+) = dihydroxyacetone phosphate + NADH + H(+)</text>
        <dbReference type="Rhea" id="RHEA:11092"/>
        <dbReference type="ChEBI" id="CHEBI:15378"/>
        <dbReference type="ChEBI" id="CHEBI:57540"/>
        <dbReference type="ChEBI" id="CHEBI:57597"/>
        <dbReference type="ChEBI" id="CHEBI:57642"/>
        <dbReference type="ChEBI" id="CHEBI:57945"/>
        <dbReference type="EC" id="1.1.1.8"/>
    </reaction>
</comment>
<evidence type="ECO:0000259" key="22">
    <source>
        <dbReference type="Pfam" id="PF06202"/>
    </source>
</evidence>
<dbReference type="GO" id="GO:0051287">
    <property type="term" value="F:NAD binding"/>
    <property type="evidence" value="ECO:0007669"/>
    <property type="project" value="UniProtKB-UniRule"/>
</dbReference>
<dbReference type="InterPro" id="IPR012341">
    <property type="entry name" value="6hp_glycosidase-like_sf"/>
</dbReference>
<keyword evidence="13" id="KW-0511">Multifunctional enzyme</keyword>
<dbReference type="Pfam" id="PF01210">
    <property type="entry name" value="NAD_Gly3P_dh_N"/>
    <property type="match status" value="1"/>
</dbReference>
<comment type="subcellular location">
    <subcellularLocation>
        <location evidence="4">Cytoplasm</location>
    </subcellularLocation>
</comment>
<dbReference type="InterPro" id="IPR029436">
    <property type="entry name" value="AGL_euk_N"/>
</dbReference>
<dbReference type="InterPro" id="IPR011128">
    <property type="entry name" value="G3P_DH_NAD-dep_N"/>
</dbReference>
<keyword evidence="10 18" id="KW-0560">Oxidoreductase</keyword>
<evidence type="ECO:0000256" key="2">
    <source>
        <dbReference type="ARBA" id="ARBA00000927"/>
    </source>
</evidence>
<dbReference type="SUPFAM" id="SSF48179">
    <property type="entry name" value="6-phosphogluconate dehydrogenase C-terminal domain-like"/>
    <property type="match status" value="1"/>
</dbReference>
<dbReference type="InterPro" id="IPR036291">
    <property type="entry name" value="NAD(P)-bd_dom_sf"/>
</dbReference>
<feature type="compositionally biased region" description="Polar residues" evidence="20">
    <location>
        <begin position="203"/>
        <end position="213"/>
    </location>
</feature>
<feature type="domain" description="Glycogen debranching enzyme central" evidence="26">
    <location>
        <begin position="1170"/>
        <end position="1414"/>
    </location>
</feature>
<dbReference type="GO" id="GO:0005978">
    <property type="term" value="P:glycogen biosynthetic process"/>
    <property type="evidence" value="ECO:0007669"/>
    <property type="project" value="UniProtKB-KW"/>
</dbReference>
<dbReference type="InterPro" id="IPR008927">
    <property type="entry name" value="6-PGluconate_DH-like_C_sf"/>
</dbReference>